<keyword evidence="1" id="KW-0175">Coiled coil</keyword>
<feature type="region of interest" description="Disordered" evidence="2">
    <location>
        <begin position="117"/>
        <end position="150"/>
    </location>
</feature>
<evidence type="ECO:0000313" key="4">
    <source>
        <dbReference type="Proteomes" id="UP000616724"/>
    </source>
</evidence>
<proteinExistence type="predicted"/>
<reference evidence="3 4" key="1">
    <citation type="submission" date="2021-01" db="EMBL/GenBank/DDBJ databases">
        <title>Whole genome shotgun sequence of Planobispora longispora NBRC 13918.</title>
        <authorList>
            <person name="Komaki H."/>
            <person name="Tamura T."/>
        </authorList>
    </citation>
    <scope>NUCLEOTIDE SEQUENCE [LARGE SCALE GENOMIC DNA]</scope>
    <source>
        <strain evidence="3 4">NBRC 13918</strain>
    </source>
</reference>
<dbReference type="Gene3D" id="3.90.550.10">
    <property type="entry name" value="Spore Coat Polysaccharide Biosynthesis Protein SpsA, Chain A"/>
    <property type="match status" value="1"/>
</dbReference>
<dbReference type="SUPFAM" id="SSF53448">
    <property type="entry name" value="Nucleotide-diphospho-sugar transferases"/>
    <property type="match status" value="1"/>
</dbReference>
<protein>
    <recommendedName>
        <fullName evidence="5">Glycosyltransferase</fullName>
    </recommendedName>
</protein>
<dbReference type="Proteomes" id="UP000616724">
    <property type="component" value="Unassembled WGS sequence"/>
</dbReference>
<evidence type="ECO:0008006" key="5">
    <source>
        <dbReference type="Google" id="ProtNLM"/>
    </source>
</evidence>
<evidence type="ECO:0000256" key="2">
    <source>
        <dbReference type="SAM" id="MobiDB-lite"/>
    </source>
</evidence>
<keyword evidence="4" id="KW-1185">Reference proteome</keyword>
<gene>
    <name evidence="3" type="ORF">Plo01_11630</name>
</gene>
<comment type="caution">
    <text evidence="3">The sequence shown here is derived from an EMBL/GenBank/DDBJ whole genome shotgun (WGS) entry which is preliminary data.</text>
</comment>
<dbReference type="InterPro" id="IPR029044">
    <property type="entry name" value="Nucleotide-diphossugar_trans"/>
</dbReference>
<organism evidence="3 4">
    <name type="scientific">Planobispora longispora</name>
    <dbReference type="NCBI Taxonomy" id="28887"/>
    <lineage>
        <taxon>Bacteria</taxon>
        <taxon>Bacillati</taxon>
        <taxon>Actinomycetota</taxon>
        <taxon>Actinomycetes</taxon>
        <taxon>Streptosporangiales</taxon>
        <taxon>Streptosporangiaceae</taxon>
        <taxon>Planobispora</taxon>
    </lineage>
</organism>
<feature type="coiled-coil region" evidence="1">
    <location>
        <begin position="3"/>
        <end position="74"/>
    </location>
</feature>
<name>A0A8J3W2V2_9ACTN</name>
<evidence type="ECO:0000313" key="3">
    <source>
        <dbReference type="EMBL" id="GIH74734.1"/>
    </source>
</evidence>
<evidence type="ECO:0000256" key="1">
    <source>
        <dbReference type="SAM" id="Coils"/>
    </source>
</evidence>
<dbReference type="RefSeq" id="WP_239315915.1">
    <property type="nucleotide sequence ID" value="NZ_BOOH01000011.1"/>
</dbReference>
<dbReference type="EMBL" id="BOOH01000011">
    <property type="protein sequence ID" value="GIH74734.1"/>
    <property type="molecule type" value="Genomic_DNA"/>
</dbReference>
<sequence length="637" mass="69135">MAGEQLESTRQALREAMAQAERAAELARLLDAAQARAAEAERGAEEARVLQERLKEAESRLEAAEAVEGKLRQDLAEQRYQAEVARWKLSSVQMARWSRIGDAIKTGKSNPVRLARGLRGAAKPAKRPAAPRRQPVPEPKSEARQAPGAAFQATATTRTIGGKSVKLKPFRVPTGPNTRPHLTAAVVAEPHAEALLRYEWRQTTGFTPRDFDRVLAAEVPHLLLVESVTGGPWAEELRGRGEGLRPLLAWCAERGIRTVFWHTRGEVADFAPAAALFEHIVTALPATVGAWGAALASAGTDPGAGRREPSLGLLPLAIQPRVHNPLPLSGDRFDRVLTLEELLPGHLSYPDVLTSYRWPRAVDCPPGTEPWRMAELAACGTPIGAEPDERRAHAALRQAYASGTMTQKVDELLDAVGLPSARATLDISVIMIDRGDLDHTLAQVAPQKGVVQLVLLSDAPDAGDRARAAMPDRVDVVVRRTDPELSLGSALNRALDLCEGDLVAVMDARDAYGEHYLTDLARPFLFSIADIVGKAAYYAHLRDVSATVLRHPSAEYSYVPDVAGATLLARRTVLRSIGFADVSEGWDEVLMRQCRADGIKVFSADRYGYVSRRDHDGALLGSSQLVEYGPAEPHAFV</sequence>
<accession>A0A8J3W2V2</accession>
<dbReference type="AlphaFoldDB" id="A0A8J3W2V2"/>